<dbReference type="GO" id="GO:0003841">
    <property type="term" value="F:1-acylglycerol-3-phosphate O-acyltransferase activity"/>
    <property type="evidence" value="ECO:0007669"/>
    <property type="project" value="UniProtKB-EC"/>
</dbReference>
<keyword evidence="5" id="KW-0472">Membrane</keyword>
<dbReference type="PANTHER" id="PTHR10434:SF11">
    <property type="entry name" value="1-ACYL-SN-GLYCEROL-3-PHOSPHATE ACYLTRANSFERASE"/>
    <property type="match status" value="1"/>
</dbReference>
<accession>A0ABD2N3Z0</accession>
<sequence length="241" mass="27378">MEAECAQCKAAANRTKKLVKCDGCSSAYCGNCSGLSADEIKYMQLEKRNLHFNCNDCTEFKTLRLLKCMVQDKDKIIKMMEENMDTLKAEMRKGPIVVKKELLYAIPFGTCLWICGTIFLSRTLSEKSKQTLNDTLKTLKKEKTNIWIYPEGTRRSDGEIHEFKKGGFHMALSAHLPILPVVYSAYDFVNNEEKKFGRGKVVITILPPISTKGKSMEDIELLMAETRNKCLKLSKKPTISR</sequence>
<organism evidence="7 8">
    <name type="scientific">Cryptolaemus montrouzieri</name>
    <dbReference type="NCBI Taxonomy" id="559131"/>
    <lineage>
        <taxon>Eukaryota</taxon>
        <taxon>Metazoa</taxon>
        <taxon>Ecdysozoa</taxon>
        <taxon>Arthropoda</taxon>
        <taxon>Hexapoda</taxon>
        <taxon>Insecta</taxon>
        <taxon>Pterygota</taxon>
        <taxon>Neoptera</taxon>
        <taxon>Endopterygota</taxon>
        <taxon>Coleoptera</taxon>
        <taxon>Polyphaga</taxon>
        <taxon>Cucujiformia</taxon>
        <taxon>Coccinelloidea</taxon>
        <taxon>Coccinellidae</taxon>
        <taxon>Scymninae</taxon>
        <taxon>Scymnini</taxon>
        <taxon>Cryptolaemus</taxon>
    </lineage>
</organism>
<keyword evidence="5" id="KW-0812">Transmembrane</keyword>
<evidence type="ECO:0000256" key="5">
    <source>
        <dbReference type="SAM" id="Phobius"/>
    </source>
</evidence>
<protein>
    <recommendedName>
        <fullName evidence="2">1-acylglycerol-3-phosphate O-acyltransferase</fullName>
        <ecNumber evidence="2">2.3.1.51</ecNumber>
    </recommendedName>
</protein>
<evidence type="ECO:0000256" key="1">
    <source>
        <dbReference type="ARBA" id="ARBA00004728"/>
    </source>
</evidence>
<comment type="pathway">
    <text evidence="1">Phospholipid metabolism; CDP-diacylglycerol biosynthesis; CDP-diacylglycerol from sn-glycerol 3-phosphate: step 2/3.</text>
</comment>
<evidence type="ECO:0000256" key="3">
    <source>
        <dbReference type="ARBA" id="ARBA00022679"/>
    </source>
</evidence>
<evidence type="ECO:0000256" key="4">
    <source>
        <dbReference type="ARBA" id="ARBA00023315"/>
    </source>
</evidence>
<comment type="caution">
    <text evidence="7">The sequence shown here is derived from an EMBL/GenBank/DDBJ whole genome shotgun (WGS) entry which is preliminary data.</text>
</comment>
<dbReference type="SMART" id="SM00563">
    <property type="entry name" value="PlsC"/>
    <property type="match status" value="1"/>
</dbReference>
<evidence type="ECO:0000259" key="6">
    <source>
        <dbReference type="SMART" id="SM00563"/>
    </source>
</evidence>
<dbReference type="EC" id="2.3.1.51" evidence="2"/>
<dbReference type="AlphaFoldDB" id="A0ABD2N3Z0"/>
<evidence type="ECO:0000313" key="8">
    <source>
        <dbReference type="Proteomes" id="UP001516400"/>
    </source>
</evidence>
<name>A0ABD2N3Z0_9CUCU</name>
<gene>
    <name evidence="7" type="ORF">HHI36_014909</name>
</gene>
<dbReference type="PANTHER" id="PTHR10434">
    <property type="entry name" value="1-ACYL-SN-GLYCEROL-3-PHOSPHATE ACYLTRANSFERASE"/>
    <property type="match status" value="1"/>
</dbReference>
<proteinExistence type="predicted"/>
<feature type="transmembrane region" description="Helical" evidence="5">
    <location>
        <begin position="102"/>
        <end position="120"/>
    </location>
</feature>
<keyword evidence="3" id="KW-0808">Transferase</keyword>
<dbReference type="InterPro" id="IPR002123">
    <property type="entry name" value="Plipid/glycerol_acylTrfase"/>
</dbReference>
<evidence type="ECO:0000313" key="7">
    <source>
        <dbReference type="EMBL" id="KAL3273465.1"/>
    </source>
</evidence>
<keyword evidence="8" id="KW-1185">Reference proteome</keyword>
<feature type="domain" description="Phospholipid/glycerol acyltransferase" evidence="6">
    <location>
        <begin position="83"/>
        <end position="186"/>
    </location>
</feature>
<dbReference type="Pfam" id="PF01553">
    <property type="entry name" value="Acyltransferase"/>
    <property type="match status" value="1"/>
</dbReference>
<dbReference type="SUPFAM" id="SSF69593">
    <property type="entry name" value="Glycerol-3-phosphate (1)-acyltransferase"/>
    <property type="match status" value="1"/>
</dbReference>
<dbReference type="Proteomes" id="UP001516400">
    <property type="component" value="Unassembled WGS sequence"/>
</dbReference>
<reference evidence="7 8" key="1">
    <citation type="journal article" date="2021" name="BMC Biol.">
        <title>Horizontally acquired antibacterial genes associated with adaptive radiation of ladybird beetles.</title>
        <authorList>
            <person name="Li H.S."/>
            <person name="Tang X.F."/>
            <person name="Huang Y.H."/>
            <person name="Xu Z.Y."/>
            <person name="Chen M.L."/>
            <person name="Du X.Y."/>
            <person name="Qiu B.Y."/>
            <person name="Chen P.T."/>
            <person name="Zhang W."/>
            <person name="Slipinski A."/>
            <person name="Escalona H.E."/>
            <person name="Waterhouse R.M."/>
            <person name="Zwick A."/>
            <person name="Pang H."/>
        </authorList>
    </citation>
    <scope>NUCLEOTIDE SEQUENCE [LARGE SCALE GENOMIC DNA]</scope>
    <source>
        <strain evidence="7">SYSU2018</strain>
    </source>
</reference>
<dbReference type="CDD" id="cd07989">
    <property type="entry name" value="LPLAT_AGPAT-like"/>
    <property type="match status" value="1"/>
</dbReference>
<dbReference type="InterPro" id="IPR011011">
    <property type="entry name" value="Znf_FYVE_PHD"/>
</dbReference>
<evidence type="ECO:0000256" key="2">
    <source>
        <dbReference type="ARBA" id="ARBA00013211"/>
    </source>
</evidence>
<keyword evidence="4" id="KW-0012">Acyltransferase</keyword>
<keyword evidence="5" id="KW-1133">Transmembrane helix</keyword>
<dbReference type="EMBL" id="JABFTP020000062">
    <property type="protein sequence ID" value="KAL3273465.1"/>
    <property type="molecule type" value="Genomic_DNA"/>
</dbReference>
<dbReference type="SUPFAM" id="SSF57903">
    <property type="entry name" value="FYVE/PHD zinc finger"/>
    <property type="match status" value="1"/>
</dbReference>